<dbReference type="GO" id="GO:0003676">
    <property type="term" value="F:nucleic acid binding"/>
    <property type="evidence" value="ECO:0007669"/>
    <property type="project" value="InterPro"/>
</dbReference>
<dbReference type="PANTHER" id="PTHR30231:SF4">
    <property type="entry name" value="PROTEIN NEN2"/>
    <property type="match status" value="1"/>
</dbReference>
<evidence type="ECO:0000256" key="3">
    <source>
        <dbReference type="ARBA" id="ARBA00022839"/>
    </source>
</evidence>
<dbReference type="Gene3D" id="3.30.420.10">
    <property type="entry name" value="Ribonuclease H-like superfamily/Ribonuclease H"/>
    <property type="match status" value="1"/>
</dbReference>
<evidence type="ECO:0000259" key="4">
    <source>
        <dbReference type="SMART" id="SM00479"/>
    </source>
</evidence>
<dbReference type="Pfam" id="PF00929">
    <property type="entry name" value="RNase_T"/>
    <property type="match status" value="1"/>
</dbReference>
<dbReference type="EMBL" id="MN740410">
    <property type="protein sequence ID" value="QHU05227.1"/>
    <property type="molecule type" value="Genomic_DNA"/>
</dbReference>
<sequence length="218" mass="24490">MKLLIFDTETTGLPKTREPASKGPDNWPHLVSIAWTVIDSNNNYEPCAVSESHIVKPQWTIPADSTAIHGITQAKAEAEGIPLSIIIEKFSSIEHDMMIAHNMNFDYNVLVNAILWDLKIRVLPDFKPKFCTMEAMKNIMNLQYANGRGIKPPKLTELYTYVVKKPFDSGLTHSAQYDTWLLVEIVKNSSLLQSMMGLTAKDDIQTNASKKARTTLIV</sequence>
<keyword evidence="1" id="KW-0540">Nuclease</keyword>
<dbReference type="InterPro" id="IPR012337">
    <property type="entry name" value="RNaseH-like_sf"/>
</dbReference>
<keyword evidence="3" id="KW-0269">Exonuclease</keyword>
<name>A0A6C0JL86_9ZZZZ</name>
<dbReference type="CDD" id="cd06127">
    <property type="entry name" value="DEDDh"/>
    <property type="match status" value="1"/>
</dbReference>
<dbReference type="PANTHER" id="PTHR30231">
    <property type="entry name" value="DNA POLYMERASE III SUBUNIT EPSILON"/>
    <property type="match status" value="1"/>
</dbReference>
<dbReference type="InterPro" id="IPR013520">
    <property type="entry name" value="Ribonucl_H"/>
</dbReference>
<keyword evidence="2" id="KW-0378">Hydrolase</keyword>
<feature type="domain" description="Exonuclease" evidence="4">
    <location>
        <begin position="2"/>
        <end position="198"/>
    </location>
</feature>
<dbReference type="InterPro" id="IPR036397">
    <property type="entry name" value="RNaseH_sf"/>
</dbReference>
<dbReference type="GO" id="GO:0008408">
    <property type="term" value="F:3'-5' exonuclease activity"/>
    <property type="evidence" value="ECO:0007669"/>
    <property type="project" value="TreeGrafter"/>
</dbReference>
<dbReference type="SUPFAM" id="SSF53098">
    <property type="entry name" value="Ribonuclease H-like"/>
    <property type="match status" value="1"/>
</dbReference>
<dbReference type="AlphaFoldDB" id="A0A6C0JL86"/>
<organism evidence="5">
    <name type="scientific">viral metagenome</name>
    <dbReference type="NCBI Taxonomy" id="1070528"/>
    <lineage>
        <taxon>unclassified sequences</taxon>
        <taxon>metagenomes</taxon>
        <taxon>organismal metagenomes</taxon>
    </lineage>
</organism>
<evidence type="ECO:0000313" key="5">
    <source>
        <dbReference type="EMBL" id="QHU05227.1"/>
    </source>
</evidence>
<accession>A0A6C0JL86</accession>
<reference evidence="5" key="1">
    <citation type="journal article" date="2020" name="Nature">
        <title>Giant virus diversity and host interactions through global metagenomics.</title>
        <authorList>
            <person name="Schulz F."/>
            <person name="Roux S."/>
            <person name="Paez-Espino D."/>
            <person name="Jungbluth S."/>
            <person name="Walsh D.A."/>
            <person name="Denef V.J."/>
            <person name="McMahon K.D."/>
            <person name="Konstantinidis K.T."/>
            <person name="Eloe-Fadrosh E.A."/>
            <person name="Kyrpides N.C."/>
            <person name="Woyke T."/>
        </authorList>
    </citation>
    <scope>NUCLEOTIDE SEQUENCE</scope>
    <source>
        <strain evidence="5">GVMAG-M-3300027734-16</strain>
    </source>
</reference>
<evidence type="ECO:0000256" key="2">
    <source>
        <dbReference type="ARBA" id="ARBA00022801"/>
    </source>
</evidence>
<proteinExistence type="predicted"/>
<protein>
    <recommendedName>
        <fullName evidence="4">Exonuclease domain-containing protein</fullName>
    </recommendedName>
</protein>
<dbReference type="SMART" id="SM00479">
    <property type="entry name" value="EXOIII"/>
    <property type="match status" value="1"/>
</dbReference>
<evidence type="ECO:0000256" key="1">
    <source>
        <dbReference type="ARBA" id="ARBA00022722"/>
    </source>
</evidence>